<evidence type="ECO:0000313" key="1">
    <source>
        <dbReference type="EMBL" id="MEM5405432.1"/>
    </source>
</evidence>
<sequence length="308" mass="34673">MTYDYLTQVSINRRLTEEEARRRLDIHKSAAAEANDKHTVFRMNDVYLDVCDASYQQLGWGLLAFIIGFFPFAFLTWKAISTASEAAIFWTLVPFGVAGCIVCVLLLLRDCFGYRHTSVRFNRKNRMVYAFRHNGPGGVIAVPWDEAFFYAHRQTSGPMFGGAPTVMRCFVLAKDGKTIKDTFSFGLCTVNGGSESGRWGKLVLDQVLVNFEFIRRFMEQGPAGLPPVREYMPEGPSIKASFNVYFHDFKEARETNSFMNTLGAIIAAPMLVMVLLHFIAQITGRKPVWPEEVQRASQSNESSSAIVT</sequence>
<dbReference type="EMBL" id="JAYMRU010000041">
    <property type="protein sequence ID" value="MEM5405432.1"/>
    <property type="molecule type" value="Genomic_DNA"/>
</dbReference>
<gene>
    <name evidence="1" type="ORF">VSR83_36405</name>
</gene>
<comment type="caution">
    <text evidence="1">The sequence shown here is derived from an EMBL/GenBank/DDBJ whole genome shotgun (WGS) entry which is preliminary data.</text>
</comment>
<protein>
    <submittedName>
        <fullName evidence="1">DUF6708 domain-containing protein</fullName>
    </submittedName>
</protein>
<evidence type="ECO:0000313" key="2">
    <source>
        <dbReference type="Proteomes" id="UP001392318"/>
    </source>
</evidence>
<name>A0ACC6RVJ4_9BURK</name>
<proteinExistence type="predicted"/>
<keyword evidence="2" id="KW-1185">Reference proteome</keyword>
<dbReference type="Proteomes" id="UP001392318">
    <property type="component" value="Unassembled WGS sequence"/>
</dbReference>
<accession>A0ACC6RVJ4</accession>
<reference evidence="1" key="1">
    <citation type="submission" date="2024-01" db="EMBL/GenBank/DDBJ databases">
        <title>The diversity of rhizobia nodulating Mimosa spp. in eleven states of Brazil covering several biomes is determined by host plant, location, and edaphic factors.</title>
        <authorList>
            <person name="Rouws L."/>
            <person name="Barauna A."/>
            <person name="Beukes C."/>
            <person name="De Faria S.M."/>
            <person name="Gross E."/>
            <person name="Dos Reis Junior F.B."/>
            <person name="Simon M."/>
            <person name="Maluk M."/>
            <person name="Odee D.W."/>
            <person name="Kenicer G."/>
            <person name="Young J.P.W."/>
            <person name="Reis V.M."/>
            <person name="Zilli J."/>
            <person name="James E.K."/>
        </authorList>
    </citation>
    <scope>NUCLEOTIDE SEQUENCE</scope>
    <source>
        <strain evidence="1">JPY452</strain>
    </source>
</reference>
<organism evidence="1 2">
    <name type="scientific">Paraburkholderia unamae</name>
    <dbReference type="NCBI Taxonomy" id="219649"/>
    <lineage>
        <taxon>Bacteria</taxon>
        <taxon>Pseudomonadati</taxon>
        <taxon>Pseudomonadota</taxon>
        <taxon>Betaproteobacteria</taxon>
        <taxon>Burkholderiales</taxon>
        <taxon>Burkholderiaceae</taxon>
        <taxon>Paraburkholderia</taxon>
    </lineage>
</organism>